<gene>
    <name evidence="12" type="ORF">FEK29_13310</name>
</gene>
<evidence type="ECO:0000256" key="2">
    <source>
        <dbReference type="ARBA" id="ARBA00011738"/>
    </source>
</evidence>
<dbReference type="RefSeq" id="WP_138258933.1">
    <property type="nucleotide sequence ID" value="NZ_VBUK01000008.1"/>
</dbReference>
<comment type="function">
    <text evidence="10">Pyrophosphatase that catalyzes the hydrolysis of nucleoside triphosphates to their monophosphate derivatives, with a high preference for the non-canonical purine nucleotides XTP (xanthosine triphosphate), dITP (deoxyinosine triphosphate) and ITP. Seems to function as a house-cleaning enzyme that removes non-canonical purine nucleotides from the nucleotide pool, thus preventing their incorporation into DNA/RNA and avoiding chromosomal lesions.</text>
</comment>
<dbReference type="Proteomes" id="UP000308382">
    <property type="component" value="Unassembled WGS sequence"/>
</dbReference>
<dbReference type="GO" id="GO:0005829">
    <property type="term" value="C:cytosol"/>
    <property type="evidence" value="ECO:0007669"/>
    <property type="project" value="TreeGrafter"/>
</dbReference>
<dbReference type="GO" id="GO:0009117">
    <property type="term" value="P:nucleotide metabolic process"/>
    <property type="evidence" value="ECO:0007669"/>
    <property type="project" value="UniProtKB-KW"/>
</dbReference>
<dbReference type="PANTHER" id="PTHR11067">
    <property type="entry name" value="INOSINE TRIPHOSPHATE PYROPHOSPHATASE/HAM1 PROTEIN"/>
    <property type="match status" value="1"/>
</dbReference>
<evidence type="ECO:0000256" key="3">
    <source>
        <dbReference type="ARBA" id="ARBA00022723"/>
    </source>
</evidence>
<proteinExistence type="inferred from homology"/>
<evidence type="ECO:0000313" key="13">
    <source>
        <dbReference type="Proteomes" id="UP000308382"/>
    </source>
</evidence>
<dbReference type="GO" id="GO:0017111">
    <property type="term" value="F:ribonucleoside triphosphate phosphatase activity"/>
    <property type="evidence" value="ECO:0007669"/>
    <property type="project" value="InterPro"/>
</dbReference>
<evidence type="ECO:0000313" key="12">
    <source>
        <dbReference type="EMBL" id="TLF44048.1"/>
    </source>
</evidence>
<dbReference type="FunFam" id="3.90.950.10:FF:000001">
    <property type="entry name" value="dITP/XTP pyrophosphatase"/>
    <property type="match status" value="1"/>
</dbReference>
<keyword evidence="13" id="KW-1185">Reference proteome</keyword>
<reference evidence="12 13" key="1">
    <citation type="journal article" date="2017" name="Int. J. Syst. Evol. Microbiol.">
        <title>Maripseudobacter aurantiacus gen. nov., sp. nov., a novel member of the family Flavobacteriaceae isolated from a sedimentation basin.</title>
        <authorList>
            <person name="Chen C."/>
            <person name="Su Y."/>
            <person name="Tao T."/>
            <person name="Fu G."/>
            <person name="Zhang C."/>
            <person name="Sun C."/>
            <person name="Zhang X."/>
            <person name="Wu M."/>
        </authorList>
    </citation>
    <scope>NUCLEOTIDE SEQUENCE [LARGE SCALE GENOMIC DNA]</scope>
    <source>
        <strain evidence="13">CDA4</strain>
    </source>
</reference>
<evidence type="ECO:0000256" key="1">
    <source>
        <dbReference type="ARBA" id="ARBA00008023"/>
    </source>
</evidence>
<dbReference type="GO" id="GO:0046872">
    <property type="term" value="F:metal ion binding"/>
    <property type="evidence" value="ECO:0007669"/>
    <property type="project" value="UniProtKB-KW"/>
</dbReference>
<keyword evidence="5 10" id="KW-0378">Hydrolase</keyword>
<feature type="binding site" evidence="10">
    <location>
        <position position="68"/>
    </location>
    <ligand>
        <name>Mg(2+)</name>
        <dbReference type="ChEBI" id="CHEBI:18420"/>
    </ligand>
</feature>
<comment type="caution">
    <text evidence="12">The sequence shown here is derived from an EMBL/GenBank/DDBJ whole genome shotgun (WGS) entry which is preliminary data.</text>
</comment>
<dbReference type="SUPFAM" id="SSF52972">
    <property type="entry name" value="ITPase-like"/>
    <property type="match status" value="1"/>
</dbReference>
<dbReference type="GO" id="GO:0000166">
    <property type="term" value="F:nucleotide binding"/>
    <property type="evidence" value="ECO:0007669"/>
    <property type="project" value="UniProtKB-KW"/>
</dbReference>
<accession>A0A5R8M340</accession>
<dbReference type="InterPro" id="IPR002637">
    <property type="entry name" value="RdgB/HAM1"/>
</dbReference>
<dbReference type="GO" id="GO:0036222">
    <property type="term" value="F:XTP diphosphatase activity"/>
    <property type="evidence" value="ECO:0007669"/>
    <property type="project" value="UniProtKB-UniRule"/>
</dbReference>
<protein>
    <recommendedName>
        <fullName evidence="10">dITP/XTP pyrophosphatase</fullName>
        <ecNumber evidence="10">3.6.1.66</ecNumber>
    </recommendedName>
    <alternativeName>
        <fullName evidence="10">Non-canonical purine NTP pyrophosphatase</fullName>
    </alternativeName>
    <alternativeName>
        <fullName evidence="10">Non-standard purine NTP pyrophosphatase</fullName>
    </alternativeName>
    <alternativeName>
        <fullName evidence="10">Nucleoside-triphosphate diphosphatase</fullName>
    </alternativeName>
    <alternativeName>
        <fullName evidence="10">Nucleoside-triphosphate pyrophosphatase</fullName>
        <shortName evidence="10">NTPase</shortName>
    </alternativeName>
</protein>
<comment type="similarity">
    <text evidence="1 10 11">Belongs to the HAM1 NTPase family.</text>
</comment>
<dbReference type="EMBL" id="VBUK01000008">
    <property type="protein sequence ID" value="TLF44048.1"/>
    <property type="molecule type" value="Genomic_DNA"/>
</dbReference>
<evidence type="ECO:0000256" key="5">
    <source>
        <dbReference type="ARBA" id="ARBA00022801"/>
    </source>
</evidence>
<dbReference type="InterPro" id="IPR029001">
    <property type="entry name" value="ITPase-like_fam"/>
</dbReference>
<keyword evidence="7 10" id="KW-0546">Nucleotide metabolism</keyword>
<dbReference type="PANTHER" id="PTHR11067:SF9">
    <property type="entry name" value="INOSINE TRIPHOSPHATE PYROPHOSPHATASE"/>
    <property type="match status" value="1"/>
</dbReference>
<dbReference type="EC" id="3.6.1.66" evidence="10"/>
<dbReference type="CDD" id="cd00515">
    <property type="entry name" value="HAM1"/>
    <property type="match status" value="1"/>
</dbReference>
<keyword evidence="3 10" id="KW-0479">Metal-binding</keyword>
<comment type="subunit">
    <text evidence="2 10">Homodimer.</text>
</comment>
<dbReference type="GO" id="GO:0009146">
    <property type="term" value="P:purine nucleoside triphosphate catabolic process"/>
    <property type="evidence" value="ECO:0007669"/>
    <property type="project" value="UniProtKB-UniRule"/>
</dbReference>
<feature type="active site" description="Proton acceptor" evidence="10">
    <location>
        <position position="68"/>
    </location>
</feature>
<organism evidence="12 13">
    <name type="scientific">Maribacter aurantiacus</name>
    <dbReference type="NCBI Taxonomy" id="1882343"/>
    <lineage>
        <taxon>Bacteria</taxon>
        <taxon>Pseudomonadati</taxon>
        <taxon>Bacteroidota</taxon>
        <taxon>Flavobacteriia</taxon>
        <taxon>Flavobacteriales</taxon>
        <taxon>Flavobacteriaceae</taxon>
        <taxon>Maribacter</taxon>
    </lineage>
</organism>
<dbReference type="OrthoDB" id="9807456at2"/>
<keyword evidence="6 10" id="KW-0460">Magnesium</keyword>
<dbReference type="Gene3D" id="3.90.950.10">
    <property type="match status" value="1"/>
</dbReference>
<evidence type="ECO:0000256" key="8">
    <source>
        <dbReference type="ARBA" id="ARBA00051875"/>
    </source>
</evidence>
<sequence>MKLVFATHNQNKVKEVQQLLPKGITLVSLKDLGITEDIPETENTLEGNAKLKSDYVYQNCNLPCFADDTGLLVDALNGEPGVYSARYAGTRNDAQANMDKLLKNLADKDNRSAHFKTVISLNLEGRTQFFEGVVEGEITTSKKGDKGFGYDPIFRPNGYDQTFAELPLDIKNEISHRGKAFSKLITYLNDHHVTD</sequence>
<evidence type="ECO:0000256" key="11">
    <source>
        <dbReference type="RuleBase" id="RU003781"/>
    </source>
</evidence>
<dbReference type="AlphaFoldDB" id="A0A5R8M340"/>
<dbReference type="GO" id="GO:0035870">
    <property type="term" value="F:dITP diphosphatase activity"/>
    <property type="evidence" value="ECO:0007669"/>
    <property type="project" value="UniProtKB-UniRule"/>
</dbReference>
<dbReference type="HAMAP" id="MF_01405">
    <property type="entry name" value="Non_canon_purine_NTPase"/>
    <property type="match status" value="1"/>
</dbReference>
<keyword evidence="4 10" id="KW-0547">Nucleotide-binding</keyword>
<comment type="catalytic activity">
    <reaction evidence="9 10">
        <text>XTP + H2O = XMP + diphosphate + H(+)</text>
        <dbReference type="Rhea" id="RHEA:28610"/>
        <dbReference type="ChEBI" id="CHEBI:15377"/>
        <dbReference type="ChEBI" id="CHEBI:15378"/>
        <dbReference type="ChEBI" id="CHEBI:33019"/>
        <dbReference type="ChEBI" id="CHEBI:57464"/>
        <dbReference type="ChEBI" id="CHEBI:61314"/>
        <dbReference type="EC" id="3.6.1.66"/>
    </reaction>
</comment>
<dbReference type="NCBIfam" id="TIGR00042">
    <property type="entry name" value="RdgB/HAM1 family non-canonical purine NTP pyrophosphatase"/>
    <property type="match status" value="1"/>
</dbReference>
<evidence type="ECO:0000256" key="7">
    <source>
        <dbReference type="ARBA" id="ARBA00023080"/>
    </source>
</evidence>
<comment type="catalytic activity">
    <reaction evidence="8 10">
        <text>dITP + H2O = dIMP + diphosphate + H(+)</text>
        <dbReference type="Rhea" id="RHEA:28342"/>
        <dbReference type="ChEBI" id="CHEBI:15377"/>
        <dbReference type="ChEBI" id="CHEBI:15378"/>
        <dbReference type="ChEBI" id="CHEBI:33019"/>
        <dbReference type="ChEBI" id="CHEBI:61194"/>
        <dbReference type="ChEBI" id="CHEBI:61382"/>
        <dbReference type="EC" id="3.6.1.66"/>
    </reaction>
</comment>
<feature type="binding site" evidence="10">
    <location>
        <begin position="176"/>
        <end position="177"/>
    </location>
    <ligand>
        <name>substrate</name>
    </ligand>
</feature>
<name>A0A5R8M340_9FLAO</name>
<dbReference type="Pfam" id="PF01725">
    <property type="entry name" value="Ham1p_like"/>
    <property type="match status" value="1"/>
</dbReference>
<evidence type="ECO:0000256" key="9">
    <source>
        <dbReference type="ARBA" id="ARBA00052017"/>
    </source>
</evidence>
<feature type="binding site" evidence="10">
    <location>
        <begin position="7"/>
        <end position="12"/>
    </location>
    <ligand>
        <name>substrate</name>
    </ligand>
</feature>
<comment type="catalytic activity">
    <reaction evidence="10">
        <text>ITP + H2O = IMP + diphosphate + H(+)</text>
        <dbReference type="Rhea" id="RHEA:29399"/>
        <dbReference type="ChEBI" id="CHEBI:15377"/>
        <dbReference type="ChEBI" id="CHEBI:15378"/>
        <dbReference type="ChEBI" id="CHEBI:33019"/>
        <dbReference type="ChEBI" id="CHEBI:58053"/>
        <dbReference type="ChEBI" id="CHEBI:61402"/>
        <dbReference type="EC" id="3.6.1.66"/>
    </reaction>
</comment>
<feature type="binding site" evidence="10">
    <location>
        <begin position="148"/>
        <end position="151"/>
    </location>
    <ligand>
        <name>substrate</name>
    </ligand>
</feature>
<evidence type="ECO:0000256" key="6">
    <source>
        <dbReference type="ARBA" id="ARBA00022842"/>
    </source>
</evidence>
<dbReference type="InterPro" id="IPR020922">
    <property type="entry name" value="dITP/XTP_pyrophosphatase"/>
</dbReference>
<comment type="cofactor">
    <cofactor evidence="10">
        <name>Mg(2+)</name>
        <dbReference type="ChEBI" id="CHEBI:18420"/>
    </cofactor>
    <text evidence="10">Binds 1 Mg(2+) ion per subunit.</text>
</comment>
<dbReference type="NCBIfam" id="NF011398">
    <property type="entry name" value="PRK14823.1"/>
    <property type="match status" value="1"/>
</dbReference>
<evidence type="ECO:0000256" key="10">
    <source>
        <dbReference type="HAMAP-Rule" id="MF_01405"/>
    </source>
</evidence>
<dbReference type="GO" id="GO:0036220">
    <property type="term" value="F:ITP diphosphatase activity"/>
    <property type="evidence" value="ECO:0007669"/>
    <property type="project" value="UniProtKB-UniRule"/>
</dbReference>
<feature type="binding site" evidence="10">
    <location>
        <position position="171"/>
    </location>
    <ligand>
        <name>substrate</name>
    </ligand>
</feature>
<evidence type="ECO:0000256" key="4">
    <source>
        <dbReference type="ARBA" id="ARBA00022741"/>
    </source>
</evidence>
<comment type="caution">
    <text evidence="10">Lacks conserved residue(s) required for the propagation of feature annotation.</text>
</comment>
<feature type="binding site" evidence="10">
    <location>
        <position position="69"/>
    </location>
    <ligand>
        <name>substrate</name>
    </ligand>
</feature>